<dbReference type="KEGG" id="uma:UMAG_02318"/>
<reference evidence="2 3" key="1">
    <citation type="journal article" date="2006" name="Nature">
        <title>Insights from the genome of the biotrophic fungal plant pathogen Ustilago maydis.</title>
        <authorList>
            <person name="Kamper J."/>
            <person name="Kahmann R."/>
            <person name="Bolker M."/>
            <person name="Ma L.J."/>
            <person name="Brefort T."/>
            <person name="Saville B.J."/>
            <person name="Banuett F."/>
            <person name="Kronstad J.W."/>
            <person name="Gold S.E."/>
            <person name="Muller O."/>
            <person name="Perlin M.H."/>
            <person name="Wosten H.A."/>
            <person name="de Vries R."/>
            <person name="Ruiz-Herrera J."/>
            <person name="Reynaga-Pena C.G."/>
            <person name="Snetselaar K."/>
            <person name="McCann M."/>
            <person name="Perez-Martin J."/>
            <person name="Feldbrugge M."/>
            <person name="Basse C.W."/>
            <person name="Steinberg G."/>
            <person name="Ibeas J.I."/>
            <person name="Holloman W."/>
            <person name="Guzman P."/>
            <person name="Farman M."/>
            <person name="Stajich J.E."/>
            <person name="Sentandreu R."/>
            <person name="Gonzalez-Prieto J.M."/>
            <person name="Kennell J.C."/>
            <person name="Molina L."/>
            <person name="Schirawski J."/>
            <person name="Mendoza-Mendoza A."/>
            <person name="Greilinger D."/>
            <person name="Munch K."/>
            <person name="Rossel N."/>
            <person name="Scherer M."/>
            <person name="Vranes M."/>
            <person name="Ladendorf O."/>
            <person name="Vincon V."/>
            <person name="Fuchs U."/>
            <person name="Sandrock B."/>
            <person name="Meng S."/>
            <person name="Ho E.C."/>
            <person name="Cahill M.J."/>
            <person name="Boyce K.J."/>
            <person name="Klose J."/>
            <person name="Klosterman S.J."/>
            <person name="Deelstra H.J."/>
            <person name="Ortiz-Castellanos L."/>
            <person name="Li W."/>
            <person name="Sanchez-Alonso P."/>
            <person name="Schreier P.H."/>
            <person name="Hauser-Hahn I."/>
            <person name="Vaupel M."/>
            <person name="Koopmann E."/>
            <person name="Friedrich G."/>
            <person name="Voss H."/>
            <person name="Schluter T."/>
            <person name="Margolis J."/>
            <person name="Platt D."/>
            <person name="Swimmer C."/>
            <person name="Gnirke A."/>
            <person name="Chen F."/>
            <person name="Vysotskaia V."/>
            <person name="Mannhaupt G."/>
            <person name="Guldener U."/>
            <person name="Munsterkotter M."/>
            <person name="Haase D."/>
            <person name="Oesterheld M."/>
            <person name="Mewes H.W."/>
            <person name="Mauceli E.W."/>
            <person name="DeCaprio D."/>
            <person name="Wade C.M."/>
            <person name="Butler J."/>
            <person name="Young S."/>
            <person name="Jaffe D.B."/>
            <person name="Calvo S."/>
            <person name="Nusbaum C."/>
            <person name="Galagan J."/>
            <person name="Birren B.W."/>
        </authorList>
    </citation>
    <scope>NUCLEOTIDE SEQUENCE [LARGE SCALE GENOMIC DNA]</scope>
    <source>
        <strain evidence="3">DSM 14603 / FGSC 9021 / UM521</strain>
    </source>
</reference>
<feature type="region of interest" description="Disordered" evidence="1">
    <location>
        <begin position="520"/>
        <end position="577"/>
    </location>
</feature>
<proteinExistence type="predicted"/>
<dbReference type="OrthoDB" id="2349883at2759"/>
<protein>
    <submittedName>
        <fullName evidence="2">Uncharacterized protein</fullName>
    </submittedName>
</protein>
<feature type="compositionally biased region" description="Polar residues" evidence="1">
    <location>
        <begin position="83"/>
        <end position="92"/>
    </location>
</feature>
<evidence type="ECO:0000313" key="3">
    <source>
        <dbReference type="Proteomes" id="UP000000561"/>
    </source>
</evidence>
<feature type="region of interest" description="Disordered" evidence="1">
    <location>
        <begin position="431"/>
        <end position="482"/>
    </location>
</feature>
<keyword evidence="3" id="KW-1185">Reference proteome</keyword>
<feature type="compositionally biased region" description="Polar residues" evidence="1">
    <location>
        <begin position="524"/>
        <end position="556"/>
    </location>
</feature>
<dbReference type="Proteomes" id="UP000000561">
    <property type="component" value="Chromosome 5"/>
</dbReference>
<gene>
    <name evidence="2" type="ORF">UMAG_02318</name>
</gene>
<sequence>MSAALNLGAAPLRLSRSCSISLGGICARHPCFLHTSAVRLRRESPTAGPRSSLRVSASSLSRGTGAASASSASSPVAKPKNPGSHSLTSSSGIPRHQQAKVEVIPFRVSSKAAQEYLTTIATAEVMPRVMSSWSIIKHQLLSLIGIKSMSNPDGEIVKLKRMTALYLPTWIVDASFEIKCRGNEGRAEANFITTSSRFPGHSWKPMDSIPMAPPPPYDMVPTEDLQKHPEYAANAPRAAWDNLAMVDYESYEAHKKRKGESKVKIKGGIPDPLPFTISPLCLPDMIRRQLESKDVTITPDLAAGIKLPGGDLHELGLTNALVDKDGDQITAPPLSFEPKTLKLDMMAAYPILMPLHMAEFSYVDEEKGGTQFLTMVLGAWDTNGLQVCIKEEDKDWQWSFTKTVPLRLDLLDMYPRTPIKTTLNEMFERARQEKRTKRRQKLALEAKDADDQEGRKTRQEREAEWDRKEAEHQQAFRSDLESKMQEKLRSEVSVKAAVEQRSLNMLQRADWIHWERDEREAFETRTSPTNPANGSITTAEKQPYNRTKNLAVTSPTEPRPFQWLSQQSDRTAELEHPDRKAKLGKYIHWTSPHVQRLSHNVYANRRYLNETIPAVLNSRKRMASIQENGYDVDRSLTKVNFDNRPKMTGEEAWKTITAENVSVRQQREALKPRWLRALEEAGRHQ</sequence>
<feature type="region of interest" description="Disordered" evidence="1">
    <location>
        <begin position="42"/>
        <end position="96"/>
    </location>
</feature>
<dbReference type="InParanoid" id="A0A0D1E0R2"/>
<accession>A0A0D1E0R2</accession>
<dbReference type="RefSeq" id="XP_011388637.1">
    <property type="nucleotide sequence ID" value="XM_011390335.1"/>
</dbReference>
<name>A0A0D1E0R2_MYCMD</name>
<feature type="compositionally biased region" description="Low complexity" evidence="1">
    <location>
        <begin position="50"/>
        <end position="74"/>
    </location>
</feature>
<evidence type="ECO:0000256" key="1">
    <source>
        <dbReference type="SAM" id="MobiDB-lite"/>
    </source>
</evidence>
<dbReference type="VEuPathDB" id="FungiDB:UMAG_02318"/>
<dbReference type="GeneID" id="23563096"/>
<dbReference type="eggNOG" id="ENOG502SCBP">
    <property type="taxonomic scope" value="Eukaryota"/>
</dbReference>
<dbReference type="EMBL" id="CM003144">
    <property type="protein sequence ID" value="KIS69794.1"/>
    <property type="molecule type" value="Genomic_DNA"/>
</dbReference>
<organism evidence="2 3">
    <name type="scientific">Mycosarcoma maydis</name>
    <name type="common">Corn smut fungus</name>
    <name type="synonym">Ustilago maydis</name>
    <dbReference type="NCBI Taxonomy" id="5270"/>
    <lineage>
        <taxon>Eukaryota</taxon>
        <taxon>Fungi</taxon>
        <taxon>Dikarya</taxon>
        <taxon>Basidiomycota</taxon>
        <taxon>Ustilaginomycotina</taxon>
        <taxon>Ustilaginomycetes</taxon>
        <taxon>Ustilaginales</taxon>
        <taxon>Ustilaginaceae</taxon>
        <taxon>Mycosarcoma</taxon>
    </lineage>
</organism>
<feature type="compositionally biased region" description="Basic and acidic residues" evidence="1">
    <location>
        <begin position="442"/>
        <end position="482"/>
    </location>
</feature>
<evidence type="ECO:0000313" key="2">
    <source>
        <dbReference type="EMBL" id="KIS69794.1"/>
    </source>
</evidence>
<dbReference type="AlphaFoldDB" id="A0A0D1E0R2"/>